<dbReference type="EMBL" id="JADING010000127">
    <property type="protein sequence ID" value="MBO8414678.1"/>
    <property type="molecule type" value="Genomic_DNA"/>
</dbReference>
<comment type="caution">
    <text evidence="10">The sequence shown here is derived from an EMBL/GenBank/DDBJ whole genome shotgun (WGS) entry which is preliminary data.</text>
</comment>
<accession>A0A9D9DA71</accession>
<dbReference type="InterPro" id="IPR004013">
    <property type="entry name" value="PHP_dom"/>
</dbReference>
<comment type="similarity">
    <text evidence="2 8">Belongs to the PHP hydrolase family. HisK subfamily.</text>
</comment>
<feature type="domain" description="PHP" evidence="9">
    <location>
        <begin position="6"/>
        <end position="190"/>
    </location>
</feature>
<organism evidence="10 11">
    <name type="scientific">Candidatus Scatoplasma merdavium</name>
    <dbReference type="NCBI Taxonomy" id="2840932"/>
    <lineage>
        <taxon>Bacteria</taxon>
        <taxon>Bacillati</taxon>
        <taxon>Bacillota</taxon>
        <taxon>Bacilli</taxon>
        <taxon>Bacillales</taxon>
        <taxon>Candidatus Scatoplasma</taxon>
    </lineage>
</organism>
<dbReference type="AlphaFoldDB" id="A0A9D9DA71"/>
<comment type="pathway">
    <text evidence="1 8">Amino-acid biosynthesis; L-histidine biosynthesis; L-histidine from 5-phospho-alpha-D-ribose 1-diphosphate: step 8/9.</text>
</comment>
<keyword evidence="4 8" id="KW-0028">Amino-acid biosynthesis</keyword>
<dbReference type="SUPFAM" id="SSF89550">
    <property type="entry name" value="PHP domain-like"/>
    <property type="match status" value="1"/>
</dbReference>
<evidence type="ECO:0000256" key="8">
    <source>
        <dbReference type="RuleBase" id="RU366003"/>
    </source>
</evidence>
<dbReference type="CDD" id="cd12110">
    <property type="entry name" value="PHP_HisPPase_Hisj_like"/>
    <property type="match status" value="1"/>
</dbReference>
<keyword evidence="5 8" id="KW-0378">Hydrolase</keyword>
<comment type="catalytic activity">
    <reaction evidence="7 8">
        <text>L-histidinol phosphate + H2O = L-histidinol + phosphate</text>
        <dbReference type="Rhea" id="RHEA:14465"/>
        <dbReference type="ChEBI" id="CHEBI:15377"/>
        <dbReference type="ChEBI" id="CHEBI:43474"/>
        <dbReference type="ChEBI" id="CHEBI:57699"/>
        <dbReference type="ChEBI" id="CHEBI:57980"/>
        <dbReference type="EC" id="3.1.3.15"/>
    </reaction>
</comment>
<evidence type="ECO:0000256" key="2">
    <source>
        <dbReference type="ARBA" id="ARBA00009152"/>
    </source>
</evidence>
<dbReference type="GO" id="GO:0004401">
    <property type="term" value="F:histidinol-phosphatase activity"/>
    <property type="evidence" value="ECO:0007669"/>
    <property type="project" value="UniProtKB-UniRule"/>
</dbReference>
<evidence type="ECO:0000256" key="5">
    <source>
        <dbReference type="ARBA" id="ARBA00022801"/>
    </source>
</evidence>
<dbReference type="EC" id="3.1.3.15" evidence="3 8"/>
<gene>
    <name evidence="10" type="ORF">IAC78_04345</name>
</gene>
<sequence>MLKANYHTHTFRCGHARGEDEEYVIEALGSGLVELGFSDHIMLPGYSEPGIRGDFSLFFDYINSISNLKNKYADRIKIFTGFEAESFPMFFPYYRELVTNKTVDYLILGNHSCLDENKKVVCHFSKIKSPSELYLYRDLAFSALQSGYFSCFAHPDYFMSSIRQIDHDVKKVMLDIVSCAVNLDIPLEINLAGIRNGIKTIGDEKRYVYPTELFLKTCKKLHAKVIFGQDAHAPDQIDDEVANMKAIEMVRKYDLNVVEYLSFKKN</sequence>
<reference evidence="10" key="2">
    <citation type="journal article" date="2021" name="PeerJ">
        <title>Extensive microbial diversity within the chicken gut microbiome revealed by metagenomics and culture.</title>
        <authorList>
            <person name="Gilroy R."/>
            <person name="Ravi A."/>
            <person name="Getino M."/>
            <person name="Pursley I."/>
            <person name="Horton D.L."/>
            <person name="Alikhan N.F."/>
            <person name="Baker D."/>
            <person name="Gharbi K."/>
            <person name="Hall N."/>
            <person name="Watson M."/>
            <person name="Adriaenssens E.M."/>
            <person name="Foster-Nyarko E."/>
            <person name="Jarju S."/>
            <person name="Secka A."/>
            <person name="Antonio M."/>
            <person name="Oren A."/>
            <person name="Chaudhuri R.R."/>
            <person name="La Ragione R."/>
            <person name="Hildebrand F."/>
            <person name="Pallen M.J."/>
        </authorList>
    </citation>
    <scope>NUCLEOTIDE SEQUENCE</scope>
    <source>
        <strain evidence="10">1748</strain>
    </source>
</reference>
<evidence type="ECO:0000259" key="9">
    <source>
        <dbReference type="Pfam" id="PF02811"/>
    </source>
</evidence>
<reference evidence="10" key="1">
    <citation type="submission" date="2020-10" db="EMBL/GenBank/DDBJ databases">
        <authorList>
            <person name="Gilroy R."/>
        </authorList>
    </citation>
    <scope>NUCLEOTIDE SEQUENCE</scope>
    <source>
        <strain evidence="10">1748</strain>
    </source>
</reference>
<evidence type="ECO:0000256" key="1">
    <source>
        <dbReference type="ARBA" id="ARBA00004970"/>
    </source>
</evidence>
<evidence type="ECO:0000256" key="6">
    <source>
        <dbReference type="ARBA" id="ARBA00023102"/>
    </source>
</evidence>
<dbReference type="PANTHER" id="PTHR21039">
    <property type="entry name" value="HISTIDINOL PHOSPHATASE-RELATED"/>
    <property type="match status" value="1"/>
</dbReference>
<proteinExistence type="inferred from homology"/>
<evidence type="ECO:0000256" key="4">
    <source>
        <dbReference type="ARBA" id="ARBA00022605"/>
    </source>
</evidence>
<dbReference type="Gene3D" id="3.20.20.140">
    <property type="entry name" value="Metal-dependent hydrolases"/>
    <property type="match status" value="1"/>
</dbReference>
<evidence type="ECO:0000256" key="7">
    <source>
        <dbReference type="ARBA" id="ARBA00049158"/>
    </source>
</evidence>
<dbReference type="PANTHER" id="PTHR21039:SF0">
    <property type="entry name" value="HISTIDINOL-PHOSPHATASE"/>
    <property type="match status" value="1"/>
</dbReference>
<keyword evidence="6 8" id="KW-0368">Histidine biosynthesis</keyword>
<dbReference type="InterPro" id="IPR010140">
    <property type="entry name" value="Histidinol_P_phosphatase_HisJ"/>
</dbReference>
<evidence type="ECO:0000313" key="10">
    <source>
        <dbReference type="EMBL" id="MBO8414678.1"/>
    </source>
</evidence>
<evidence type="ECO:0000313" key="11">
    <source>
        <dbReference type="Proteomes" id="UP000823629"/>
    </source>
</evidence>
<dbReference type="InterPro" id="IPR016195">
    <property type="entry name" value="Pol/histidinol_Pase-like"/>
</dbReference>
<dbReference type="GO" id="GO:0000105">
    <property type="term" value="P:L-histidine biosynthetic process"/>
    <property type="evidence" value="ECO:0007669"/>
    <property type="project" value="UniProtKB-UniRule"/>
</dbReference>
<dbReference type="Proteomes" id="UP000823629">
    <property type="component" value="Unassembled WGS sequence"/>
</dbReference>
<dbReference type="Pfam" id="PF02811">
    <property type="entry name" value="PHP"/>
    <property type="match status" value="1"/>
</dbReference>
<name>A0A9D9DA71_9BACL</name>
<protein>
    <recommendedName>
        <fullName evidence="3 8">Histidinol-phosphatase</fullName>
        <shortName evidence="8">HolPase</shortName>
        <ecNumber evidence="3 8">3.1.3.15</ecNumber>
    </recommendedName>
</protein>
<evidence type="ECO:0000256" key="3">
    <source>
        <dbReference type="ARBA" id="ARBA00013085"/>
    </source>
</evidence>
<dbReference type="GO" id="GO:0005737">
    <property type="term" value="C:cytoplasm"/>
    <property type="evidence" value="ECO:0007669"/>
    <property type="project" value="TreeGrafter"/>
</dbReference>